<evidence type="ECO:0000256" key="4">
    <source>
        <dbReference type="ARBA" id="ARBA00023136"/>
    </source>
</evidence>
<feature type="transmembrane region" description="Helical" evidence="5">
    <location>
        <begin position="92"/>
        <end position="113"/>
    </location>
</feature>
<dbReference type="PANTHER" id="PTHR43243:SF105">
    <property type="entry name" value="CATIONIC AMINO ACID TRANSPORTER C-TERMINAL DOMAIN-CONTAINING PROTEIN"/>
    <property type="match status" value="1"/>
</dbReference>
<keyword evidence="3 5" id="KW-1133">Transmembrane helix</keyword>
<name>A0A6G0TWJ6_APHGL</name>
<dbReference type="GO" id="GO:0097638">
    <property type="term" value="P:L-arginine import across plasma membrane"/>
    <property type="evidence" value="ECO:0007669"/>
    <property type="project" value="TreeGrafter"/>
</dbReference>
<dbReference type="Pfam" id="PF13520">
    <property type="entry name" value="AA_permease_2"/>
    <property type="match status" value="1"/>
</dbReference>
<reference evidence="6 7" key="1">
    <citation type="submission" date="2019-08" db="EMBL/GenBank/DDBJ databases">
        <title>The genome of the soybean aphid Biotype 1, its phylome, world population structure and adaptation to the North American continent.</title>
        <authorList>
            <person name="Giordano R."/>
            <person name="Donthu R.K."/>
            <person name="Hernandez A.G."/>
            <person name="Wright C.L."/>
            <person name="Zimin A.V."/>
        </authorList>
    </citation>
    <scope>NUCLEOTIDE SEQUENCE [LARGE SCALE GENOMIC DNA]</scope>
    <source>
        <tissue evidence="6">Whole aphids</tissue>
    </source>
</reference>
<dbReference type="OrthoDB" id="3900342at2759"/>
<dbReference type="PANTHER" id="PTHR43243">
    <property type="entry name" value="INNER MEMBRANE TRANSPORTER YGJI-RELATED"/>
    <property type="match status" value="1"/>
</dbReference>
<dbReference type="GO" id="GO:0005886">
    <property type="term" value="C:plasma membrane"/>
    <property type="evidence" value="ECO:0007669"/>
    <property type="project" value="TreeGrafter"/>
</dbReference>
<protein>
    <recommendedName>
        <fullName evidence="8">Amino acid permease/ SLC12A domain-containing protein</fullName>
    </recommendedName>
</protein>
<dbReference type="EMBL" id="VYZN01000014">
    <property type="protein sequence ID" value="KAE9539984.1"/>
    <property type="molecule type" value="Genomic_DNA"/>
</dbReference>
<dbReference type="GO" id="GO:0015189">
    <property type="term" value="F:L-lysine transmembrane transporter activity"/>
    <property type="evidence" value="ECO:0007669"/>
    <property type="project" value="TreeGrafter"/>
</dbReference>
<keyword evidence="7" id="KW-1185">Reference proteome</keyword>
<keyword evidence="4 5" id="KW-0472">Membrane</keyword>
<accession>A0A6G0TWJ6</accession>
<evidence type="ECO:0000256" key="3">
    <source>
        <dbReference type="ARBA" id="ARBA00022989"/>
    </source>
</evidence>
<feature type="transmembrane region" description="Helical" evidence="5">
    <location>
        <begin position="60"/>
        <end position="80"/>
    </location>
</feature>
<evidence type="ECO:0000313" key="6">
    <source>
        <dbReference type="EMBL" id="KAE9539984.1"/>
    </source>
</evidence>
<proteinExistence type="predicted"/>
<dbReference type="InterPro" id="IPR002293">
    <property type="entry name" value="AA/rel_permease1"/>
</dbReference>
<evidence type="ECO:0000256" key="5">
    <source>
        <dbReference type="SAM" id="Phobius"/>
    </source>
</evidence>
<comment type="subcellular location">
    <subcellularLocation>
        <location evidence="1">Membrane</location>
        <topology evidence="1">Multi-pass membrane protein</topology>
    </subcellularLocation>
</comment>
<keyword evidence="2 5" id="KW-0812">Transmembrane</keyword>
<feature type="transmembrane region" description="Helical" evidence="5">
    <location>
        <begin position="186"/>
        <end position="206"/>
    </location>
</feature>
<sequence>MTVGKKLNRKKTMAGVVRESSMLDRVLTTTDLTALGVGSTIGVGVYVLPGALSKYVSGPAVVVSFFIAAVASVFAGLCYAELSSRVPRAGSAYSYAYIAVGELAAFVVGWNLLLEYTIGGASIARGMSLYIDSLTNKTMETAFRALYEIDLPYLSEYFDFFAMFIVLVFSVALACGLKDSVRLNNLFTLLNCAIMVIVIVGGSFHIDFKNWSLPKAEVPSWAGEGGFWPYGLQGALQGAATCFYGYVGFDCIAASGEEVNNPQKSLPLAIILSLFIVFLAYSGVSAVLTLMIPYYSQVGKHY</sequence>
<comment type="caution">
    <text evidence="6">The sequence shown here is derived from an EMBL/GenBank/DDBJ whole genome shotgun (WGS) entry which is preliminary data.</text>
</comment>
<evidence type="ECO:0000256" key="1">
    <source>
        <dbReference type="ARBA" id="ARBA00004141"/>
    </source>
</evidence>
<organism evidence="6 7">
    <name type="scientific">Aphis glycines</name>
    <name type="common">Soybean aphid</name>
    <dbReference type="NCBI Taxonomy" id="307491"/>
    <lineage>
        <taxon>Eukaryota</taxon>
        <taxon>Metazoa</taxon>
        <taxon>Ecdysozoa</taxon>
        <taxon>Arthropoda</taxon>
        <taxon>Hexapoda</taxon>
        <taxon>Insecta</taxon>
        <taxon>Pterygota</taxon>
        <taxon>Neoptera</taxon>
        <taxon>Paraneoptera</taxon>
        <taxon>Hemiptera</taxon>
        <taxon>Sternorrhyncha</taxon>
        <taxon>Aphidomorpha</taxon>
        <taxon>Aphidoidea</taxon>
        <taxon>Aphididae</taxon>
        <taxon>Aphidini</taxon>
        <taxon>Aphis</taxon>
        <taxon>Aphis</taxon>
    </lineage>
</organism>
<feature type="transmembrane region" description="Helical" evidence="5">
    <location>
        <begin position="268"/>
        <end position="295"/>
    </location>
</feature>
<dbReference type="GO" id="GO:0061459">
    <property type="term" value="F:L-arginine transmembrane transporter activity"/>
    <property type="evidence" value="ECO:0007669"/>
    <property type="project" value="TreeGrafter"/>
</dbReference>
<dbReference type="GO" id="GO:0000064">
    <property type="term" value="F:L-ornithine transmembrane transporter activity"/>
    <property type="evidence" value="ECO:0007669"/>
    <property type="project" value="TreeGrafter"/>
</dbReference>
<feature type="transmembrane region" description="Helical" evidence="5">
    <location>
        <begin position="26"/>
        <end position="48"/>
    </location>
</feature>
<evidence type="ECO:0000256" key="2">
    <source>
        <dbReference type="ARBA" id="ARBA00022692"/>
    </source>
</evidence>
<dbReference type="AlphaFoldDB" id="A0A6G0TWJ6"/>
<dbReference type="Proteomes" id="UP000475862">
    <property type="component" value="Unassembled WGS sequence"/>
</dbReference>
<dbReference type="Gene3D" id="1.20.1740.10">
    <property type="entry name" value="Amino acid/polyamine transporter I"/>
    <property type="match status" value="1"/>
</dbReference>
<gene>
    <name evidence="6" type="ORF">AGLY_005236</name>
</gene>
<feature type="transmembrane region" description="Helical" evidence="5">
    <location>
        <begin position="157"/>
        <end position="177"/>
    </location>
</feature>
<evidence type="ECO:0000313" key="7">
    <source>
        <dbReference type="Proteomes" id="UP000475862"/>
    </source>
</evidence>
<evidence type="ECO:0008006" key="8">
    <source>
        <dbReference type="Google" id="ProtNLM"/>
    </source>
</evidence>